<reference evidence="8" key="1">
    <citation type="submission" date="2020-05" db="UniProtKB">
        <authorList>
            <consortium name="EnsemblMetazoa"/>
        </authorList>
    </citation>
    <scope>IDENTIFICATION</scope>
    <source>
        <strain evidence="8">BB02</strain>
    </source>
</reference>
<dbReference type="VEuPathDB" id="VectorBase:BGLAX_035511"/>
<dbReference type="InterPro" id="IPR028082">
    <property type="entry name" value="Peripla_BP_I"/>
</dbReference>
<dbReference type="InterPro" id="IPR050726">
    <property type="entry name" value="mGluR"/>
</dbReference>
<keyword evidence="2" id="KW-0812">Transmembrane</keyword>
<dbReference type="Pfam" id="PF01094">
    <property type="entry name" value="ANF_receptor"/>
    <property type="match status" value="1"/>
</dbReference>
<dbReference type="Gene3D" id="3.40.50.2300">
    <property type="match status" value="2"/>
</dbReference>
<evidence type="ECO:0000256" key="5">
    <source>
        <dbReference type="ARBA" id="ARBA00023170"/>
    </source>
</evidence>
<name>A0A2C9KBA3_BIOGL</name>
<protein>
    <recommendedName>
        <fullName evidence="7">Receptor ligand binding region domain-containing protein</fullName>
    </recommendedName>
</protein>
<evidence type="ECO:0000256" key="1">
    <source>
        <dbReference type="ARBA" id="ARBA00004141"/>
    </source>
</evidence>
<evidence type="ECO:0000256" key="3">
    <source>
        <dbReference type="ARBA" id="ARBA00022989"/>
    </source>
</evidence>
<keyword evidence="3" id="KW-1133">Transmembrane helix</keyword>
<evidence type="ECO:0000256" key="6">
    <source>
        <dbReference type="ARBA" id="ARBA00023180"/>
    </source>
</evidence>
<dbReference type="VEuPathDB" id="VectorBase:BGLB017147"/>
<dbReference type="AlphaFoldDB" id="A0A2C9KBA3"/>
<evidence type="ECO:0000256" key="2">
    <source>
        <dbReference type="ARBA" id="ARBA00022692"/>
    </source>
</evidence>
<dbReference type="KEGG" id="bgt:106068234"/>
<dbReference type="EnsemblMetazoa" id="BGLB017147-RA">
    <property type="protein sequence ID" value="BGLB017147-PA"/>
    <property type="gene ID" value="BGLB017147"/>
</dbReference>
<dbReference type="OrthoDB" id="425344at2759"/>
<sequence length="358" mass="40285">IPQISYASTSADLSDKTRFEYFSRVVPPDNYQAQAMADTARALGWTYVNTLADSGTYGEKGIQAFVEATKNSGLCISRAESIPRGADDNRLRLIVDSLLKGENNAKAIMMFANEDNSSTWIAEWQARFDEYFLNLTVNHTRNPWFKEFWSEIFNCTIDNFHNGAKACTGNESLKNWKDYNQEGLVQFVIDSVYALAHAVNDMLAAYCTDGFVRCPILKQLSGPVFLQFIRNVSFVGVSGDEVKFNTNGDSLGRYDIFQFQKVNDEFKYIKVGEWIDRLYLNKSSMRWKNGSTDIPRSICSEPCSFGHAKLSSSDCCWNCVPCKCVVPSSCSTVCCTIFVFHSVLYHLCVPQCVVPSLC</sequence>
<gene>
    <name evidence="8" type="primary">106068234</name>
</gene>
<keyword evidence="6" id="KW-0325">Glycoprotein</keyword>
<feature type="domain" description="Receptor ligand binding region" evidence="7">
    <location>
        <begin position="1"/>
        <end position="260"/>
    </location>
</feature>
<dbReference type="GO" id="GO:0016020">
    <property type="term" value="C:membrane"/>
    <property type="evidence" value="ECO:0007669"/>
    <property type="project" value="UniProtKB-SubCell"/>
</dbReference>
<organism evidence="8 9">
    <name type="scientific">Biomphalaria glabrata</name>
    <name type="common">Bloodfluke planorb</name>
    <name type="synonym">Freshwater snail</name>
    <dbReference type="NCBI Taxonomy" id="6526"/>
    <lineage>
        <taxon>Eukaryota</taxon>
        <taxon>Metazoa</taxon>
        <taxon>Spiralia</taxon>
        <taxon>Lophotrochozoa</taxon>
        <taxon>Mollusca</taxon>
        <taxon>Gastropoda</taxon>
        <taxon>Heterobranchia</taxon>
        <taxon>Euthyneura</taxon>
        <taxon>Panpulmonata</taxon>
        <taxon>Hygrophila</taxon>
        <taxon>Lymnaeoidea</taxon>
        <taxon>Planorbidae</taxon>
        <taxon>Biomphalaria</taxon>
    </lineage>
</organism>
<keyword evidence="4" id="KW-0472">Membrane</keyword>
<dbReference type="InterPro" id="IPR000337">
    <property type="entry name" value="GPCR_3"/>
</dbReference>
<evidence type="ECO:0000259" key="7">
    <source>
        <dbReference type="Pfam" id="PF01094"/>
    </source>
</evidence>
<dbReference type="STRING" id="6526.A0A2C9KBA3"/>
<dbReference type="PRINTS" id="PR00248">
    <property type="entry name" value="GPCRMGR"/>
</dbReference>
<evidence type="ECO:0000256" key="4">
    <source>
        <dbReference type="ARBA" id="ARBA00023136"/>
    </source>
</evidence>
<dbReference type="SUPFAM" id="SSF53822">
    <property type="entry name" value="Periplasmic binding protein-like I"/>
    <property type="match status" value="1"/>
</dbReference>
<comment type="subcellular location">
    <subcellularLocation>
        <location evidence="1">Membrane</location>
        <topology evidence="1">Multi-pass membrane protein</topology>
    </subcellularLocation>
</comment>
<dbReference type="PANTHER" id="PTHR24060">
    <property type="entry name" value="METABOTROPIC GLUTAMATE RECEPTOR"/>
    <property type="match status" value="1"/>
</dbReference>
<proteinExistence type="predicted"/>
<keyword evidence="5" id="KW-0675">Receptor</keyword>
<dbReference type="InterPro" id="IPR001828">
    <property type="entry name" value="ANF_lig-bd_rcpt"/>
</dbReference>
<evidence type="ECO:0000313" key="8">
    <source>
        <dbReference type="EnsemblMetazoa" id="BGLB017147-PA"/>
    </source>
</evidence>
<dbReference type="Proteomes" id="UP000076420">
    <property type="component" value="Unassembled WGS sequence"/>
</dbReference>
<accession>A0A2C9KBA3</accession>
<evidence type="ECO:0000313" key="9">
    <source>
        <dbReference type="Proteomes" id="UP000076420"/>
    </source>
</evidence>
<dbReference type="GO" id="GO:0004930">
    <property type="term" value="F:G protein-coupled receptor activity"/>
    <property type="evidence" value="ECO:0007669"/>
    <property type="project" value="InterPro"/>
</dbReference>